<reference evidence="7" key="1">
    <citation type="submission" date="2022-03" db="EMBL/GenBank/DDBJ databases">
        <title>A functionally conserved STORR gene fusion in Papaver species that diverged 16.8 million years ago.</title>
        <authorList>
            <person name="Catania T."/>
        </authorList>
    </citation>
    <scope>NUCLEOTIDE SEQUENCE</scope>
    <source>
        <strain evidence="7">S-191538</strain>
    </source>
</reference>
<comment type="caution">
    <text evidence="7">The sequence shown here is derived from an EMBL/GenBank/DDBJ whole genome shotgun (WGS) entry which is preliminary data.</text>
</comment>
<protein>
    <recommendedName>
        <fullName evidence="6">DOMON domain-containing protein</fullName>
    </recommendedName>
</protein>
<evidence type="ECO:0000259" key="6">
    <source>
        <dbReference type="PROSITE" id="PS50836"/>
    </source>
</evidence>
<keyword evidence="3 5" id="KW-0732">Signal</keyword>
<evidence type="ECO:0000256" key="4">
    <source>
        <dbReference type="ARBA" id="ARBA00023136"/>
    </source>
</evidence>
<keyword evidence="4" id="KW-0472">Membrane</keyword>
<keyword evidence="2" id="KW-0813">Transport</keyword>
<dbReference type="PANTHER" id="PTHR23130">
    <property type="entry name" value="CYTOCHROME B561 AND DOMON DOMAIN-CONTAINING PROTEIN"/>
    <property type="match status" value="1"/>
</dbReference>
<comment type="subcellular location">
    <subcellularLocation>
        <location evidence="1">Membrane</location>
    </subcellularLocation>
</comment>
<organism evidence="7 8">
    <name type="scientific">Papaver nudicaule</name>
    <name type="common">Iceland poppy</name>
    <dbReference type="NCBI Taxonomy" id="74823"/>
    <lineage>
        <taxon>Eukaryota</taxon>
        <taxon>Viridiplantae</taxon>
        <taxon>Streptophyta</taxon>
        <taxon>Embryophyta</taxon>
        <taxon>Tracheophyta</taxon>
        <taxon>Spermatophyta</taxon>
        <taxon>Magnoliopsida</taxon>
        <taxon>Ranunculales</taxon>
        <taxon>Papaveraceae</taxon>
        <taxon>Papaveroideae</taxon>
        <taxon>Papaver</taxon>
    </lineage>
</organism>
<dbReference type="Proteomes" id="UP001177140">
    <property type="component" value="Unassembled WGS sequence"/>
</dbReference>
<proteinExistence type="predicted"/>
<feature type="domain" description="DOMON" evidence="6">
    <location>
        <begin position="53"/>
        <end position="168"/>
    </location>
</feature>
<keyword evidence="8" id="KW-1185">Reference proteome</keyword>
<evidence type="ECO:0000256" key="1">
    <source>
        <dbReference type="ARBA" id="ARBA00004370"/>
    </source>
</evidence>
<dbReference type="PROSITE" id="PS50836">
    <property type="entry name" value="DOMON"/>
    <property type="match status" value="1"/>
</dbReference>
<evidence type="ECO:0000256" key="2">
    <source>
        <dbReference type="ARBA" id="ARBA00022448"/>
    </source>
</evidence>
<gene>
    <name evidence="7" type="ORF">MKW94_027262</name>
</gene>
<dbReference type="InterPro" id="IPR005018">
    <property type="entry name" value="DOMON_domain"/>
</dbReference>
<evidence type="ECO:0000313" key="7">
    <source>
        <dbReference type="EMBL" id="MCL7040786.1"/>
    </source>
</evidence>
<evidence type="ECO:0000313" key="8">
    <source>
        <dbReference type="Proteomes" id="UP001177140"/>
    </source>
</evidence>
<accession>A0AA42AUZ3</accession>
<evidence type="ECO:0000256" key="5">
    <source>
        <dbReference type="SAM" id="SignalP"/>
    </source>
</evidence>
<feature type="chain" id="PRO_5041428018" description="DOMON domain-containing protein" evidence="5">
    <location>
        <begin position="28"/>
        <end position="212"/>
    </location>
</feature>
<feature type="non-terminal residue" evidence="7">
    <location>
        <position position="212"/>
    </location>
</feature>
<dbReference type="EMBL" id="JAJJMA010216468">
    <property type="protein sequence ID" value="MCL7040786.1"/>
    <property type="molecule type" value="Genomic_DNA"/>
</dbReference>
<sequence length="212" mass="23470">MGWSYSGMPVLGFTALLLLQHFNLSYSQRGLACKSTNFLGNRTYEQCDDLHPLDAYIHWNYIASKSTLEICFAAHPVTSKGWVAWAINPSSEGMIGSQTLVAYLGDDMDKVIVKTYNITSYELSPSKIDFEVLDLETQYTVDGWIKIYATLVLPKDWGTTLNHVWQVGSSVVSGVLMKHGFGPDNMNSMGKLDLVKGESISGATGGEIKHKY</sequence>
<dbReference type="Pfam" id="PF04526">
    <property type="entry name" value="DUF568"/>
    <property type="match status" value="1"/>
</dbReference>
<dbReference type="AlphaFoldDB" id="A0AA42AUZ3"/>
<dbReference type="InterPro" id="IPR045265">
    <property type="entry name" value="AIR12_DOMON"/>
</dbReference>
<dbReference type="CDD" id="cd09629">
    <property type="entry name" value="DOMON_CIL1_like"/>
    <property type="match status" value="1"/>
</dbReference>
<dbReference type="GO" id="GO:0016020">
    <property type="term" value="C:membrane"/>
    <property type="evidence" value="ECO:0007669"/>
    <property type="project" value="UniProtKB-SubCell"/>
</dbReference>
<name>A0AA42AUZ3_PAPNU</name>
<evidence type="ECO:0000256" key="3">
    <source>
        <dbReference type="ARBA" id="ARBA00022729"/>
    </source>
</evidence>
<dbReference type="PANTHER" id="PTHR23130:SF195">
    <property type="entry name" value="CYTOCHROME B561 AND DOMON DOMAIN-CONTAINING PROTEIN"/>
    <property type="match status" value="1"/>
</dbReference>
<feature type="signal peptide" evidence="5">
    <location>
        <begin position="1"/>
        <end position="27"/>
    </location>
</feature>